<dbReference type="AlphaFoldDB" id="A0A814H781"/>
<dbReference type="GO" id="GO:0033550">
    <property type="term" value="F:MAP kinase tyrosine phosphatase activity"/>
    <property type="evidence" value="ECO:0007669"/>
    <property type="project" value="TreeGrafter"/>
</dbReference>
<keyword evidence="3" id="KW-0378">Hydrolase</keyword>
<dbReference type="InterPro" id="IPR029021">
    <property type="entry name" value="Prot-tyrosine_phosphatase-like"/>
</dbReference>
<organism evidence="7 9">
    <name type="scientific">Didymodactylos carnosus</name>
    <dbReference type="NCBI Taxonomy" id="1234261"/>
    <lineage>
        <taxon>Eukaryota</taxon>
        <taxon>Metazoa</taxon>
        <taxon>Spiralia</taxon>
        <taxon>Gnathifera</taxon>
        <taxon>Rotifera</taxon>
        <taxon>Eurotatoria</taxon>
        <taxon>Bdelloidea</taxon>
        <taxon>Philodinida</taxon>
        <taxon>Philodinidae</taxon>
        <taxon>Didymodactylos</taxon>
    </lineage>
</organism>
<keyword evidence="9" id="KW-1185">Reference proteome</keyword>
<dbReference type="GO" id="GO:0005737">
    <property type="term" value="C:cytoplasm"/>
    <property type="evidence" value="ECO:0007669"/>
    <property type="project" value="TreeGrafter"/>
</dbReference>
<evidence type="ECO:0000259" key="6">
    <source>
        <dbReference type="PROSITE" id="PS50054"/>
    </source>
</evidence>
<feature type="region of interest" description="Disordered" evidence="5">
    <location>
        <begin position="408"/>
        <end position="433"/>
    </location>
</feature>
<dbReference type="InterPro" id="IPR020422">
    <property type="entry name" value="TYR_PHOSPHATASE_DUAL_dom"/>
</dbReference>
<dbReference type="GO" id="GO:0008330">
    <property type="term" value="F:protein tyrosine/threonine phosphatase activity"/>
    <property type="evidence" value="ECO:0007669"/>
    <property type="project" value="TreeGrafter"/>
</dbReference>
<feature type="domain" description="Tyrosine-protein phosphatase" evidence="6">
    <location>
        <begin position="13"/>
        <end position="156"/>
    </location>
</feature>
<dbReference type="Proteomes" id="UP000663829">
    <property type="component" value="Unassembled WGS sequence"/>
</dbReference>
<proteinExistence type="inferred from homology"/>
<dbReference type="Pfam" id="PF00782">
    <property type="entry name" value="DSPc"/>
    <property type="match status" value="1"/>
</dbReference>
<evidence type="ECO:0000313" key="8">
    <source>
        <dbReference type="EMBL" id="CAF3777526.1"/>
    </source>
</evidence>
<dbReference type="Proteomes" id="UP000681722">
    <property type="component" value="Unassembled WGS sequence"/>
</dbReference>
<comment type="caution">
    <text evidence="7">The sequence shown here is derived from an EMBL/GenBank/DDBJ whole genome shotgun (WGS) entry which is preliminary data.</text>
</comment>
<dbReference type="Gene3D" id="3.90.190.10">
    <property type="entry name" value="Protein tyrosine phosphatase superfamily"/>
    <property type="match status" value="1"/>
</dbReference>
<evidence type="ECO:0000313" key="7">
    <source>
        <dbReference type="EMBL" id="CAF1006257.1"/>
    </source>
</evidence>
<protein>
    <recommendedName>
        <fullName evidence="2">protein-tyrosine-phosphatase</fullName>
        <ecNumber evidence="2">3.1.3.48</ecNumber>
    </recommendedName>
</protein>
<dbReference type="GO" id="GO:0017017">
    <property type="term" value="F:MAP kinase tyrosine/serine/threonine phosphatase activity"/>
    <property type="evidence" value="ECO:0007669"/>
    <property type="project" value="TreeGrafter"/>
</dbReference>
<dbReference type="SUPFAM" id="SSF52799">
    <property type="entry name" value="(Phosphotyrosine protein) phosphatases II"/>
    <property type="match status" value="1"/>
</dbReference>
<dbReference type="EC" id="3.1.3.48" evidence="2"/>
<evidence type="ECO:0000256" key="3">
    <source>
        <dbReference type="ARBA" id="ARBA00022801"/>
    </source>
</evidence>
<gene>
    <name evidence="7" type="ORF">GPM918_LOCUS14024</name>
    <name evidence="8" type="ORF">SRO942_LOCUS14024</name>
</gene>
<reference evidence="7" key="1">
    <citation type="submission" date="2021-02" db="EMBL/GenBank/DDBJ databases">
        <authorList>
            <person name="Nowell W R."/>
        </authorList>
    </citation>
    <scope>NUCLEOTIDE SEQUENCE</scope>
</reference>
<dbReference type="GO" id="GO:0043409">
    <property type="term" value="P:negative regulation of MAPK cascade"/>
    <property type="evidence" value="ECO:0007669"/>
    <property type="project" value="TreeGrafter"/>
</dbReference>
<evidence type="ECO:0000256" key="1">
    <source>
        <dbReference type="ARBA" id="ARBA00008601"/>
    </source>
</evidence>
<evidence type="ECO:0000256" key="5">
    <source>
        <dbReference type="SAM" id="MobiDB-lite"/>
    </source>
</evidence>
<dbReference type="PANTHER" id="PTHR10159:SF533">
    <property type="entry name" value="TYROSINE-PROTEIN PHOSPHATASE VHP-1"/>
    <property type="match status" value="1"/>
</dbReference>
<sequence length="433" mass="47941">MSEQCLSSPPNVGPSQILPFLFLGSQEDAMSTKMMQDYHITHIINVSTTGPKAPSIVDESDEHFLRIPINDSLNAQLTPYFDQAYNFIEKARLSNGRVFIHSGISRSPALAVAYIMKHMGLTADDAYKFIKAKRHHISPNFNFLGQLSEYEHQCRKQQFSSTSTVEFPQLMKCVSSNIIDRRRFVQLEGHSSSSTDHPSLKRERDLDDDDNILINSAIVTTTTGNEDVICRPKHVVRPKGFNFDLTKQHSSTVSLISPSTAIANLSVDSPASRTLTNTSVDSPSSLPLPLMFNRPTLLRPNSITLKRLSPTTDTTLVNSDLDRSPIIKRVKTNDLSHSCDNLTSQLPIATLQSPLTEKNSNDLINTFSQAQTESNLRRSGSLQSLDSFEKGNESGPCSCKLDHEISKSDSGTLLTSNNSKNSSVRTSRELLVS</sequence>
<dbReference type="PANTHER" id="PTHR10159">
    <property type="entry name" value="DUAL SPECIFICITY PROTEIN PHOSPHATASE"/>
    <property type="match status" value="1"/>
</dbReference>
<dbReference type="EMBL" id="CAJOBC010003316">
    <property type="protein sequence ID" value="CAF3777526.1"/>
    <property type="molecule type" value="Genomic_DNA"/>
</dbReference>
<evidence type="ECO:0000313" key="9">
    <source>
        <dbReference type="Proteomes" id="UP000663829"/>
    </source>
</evidence>
<evidence type="ECO:0000256" key="4">
    <source>
        <dbReference type="ARBA" id="ARBA00022912"/>
    </source>
</evidence>
<dbReference type="InterPro" id="IPR000340">
    <property type="entry name" value="Dual-sp_phosphatase_cat-dom"/>
</dbReference>
<dbReference type="OrthoDB" id="165342at2759"/>
<dbReference type="PROSITE" id="PS50054">
    <property type="entry name" value="TYR_PHOSPHATASE_DUAL"/>
    <property type="match status" value="1"/>
</dbReference>
<accession>A0A814H781</accession>
<name>A0A814H781_9BILA</name>
<dbReference type="EMBL" id="CAJNOQ010003316">
    <property type="protein sequence ID" value="CAF1006257.1"/>
    <property type="molecule type" value="Genomic_DNA"/>
</dbReference>
<comment type="similarity">
    <text evidence="1">Belongs to the protein-tyrosine phosphatase family. Non-receptor class dual specificity subfamily.</text>
</comment>
<dbReference type="SMART" id="SM00195">
    <property type="entry name" value="DSPc"/>
    <property type="match status" value="1"/>
</dbReference>
<keyword evidence="4" id="KW-0904">Protein phosphatase</keyword>
<evidence type="ECO:0000256" key="2">
    <source>
        <dbReference type="ARBA" id="ARBA00013064"/>
    </source>
</evidence>